<dbReference type="PANTHER" id="PTHR43386:SF25">
    <property type="entry name" value="PEPTIDE ABC TRANSPORTER PERMEASE PROTEIN"/>
    <property type="match status" value="1"/>
</dbReference>
<dbReference type="InterPro" id="IPR025966">
    <property type="entry name" value="OppC_N"/>
</dbReference>
<dbReference type="GO" id="GO:0055085">
    <property type="term" value="P:transmembrane transport"/>
    <property type="evidence" value="ECO:0007669"/>
    <property type="project" value="InterPro"/>
</dbReference>
<dbReference type="Pfam" id="PF00528">
    <property type="entry name" value="BPD_transp_1"/>
    <property type="match status" value="1"/>
</dbReference>
<feature type="transmembrane region" description="Helical" evidence="7">
    <location>
        <begin position="111"/>
        <end position="133"/>
    </location>
</feature>
<dbReference type="Gene3D" id="1.10.3720.10">
    <property type="entry name" value="MetI-like"/>
    <property type="match status" value="1"/>
</dbReference>
<dbReference type="GO" id="GO:0005886">
    <property type="term" value="C:plasma membrane"/>
    <property type="evidence" value="ECO:0007669"/>
    <property type="project" value="UniProtKB-SubCell"/>
</dbReference>
<feature type="transmembrane region" description="Helical" evidence="7">
    <location>
        <begin position="145"/>
        <end position="162"/>
    </location>
</feature>
<dbReference type="CDD" id="cd06261">
    <property type="entry name" value="TM_PBP2"/>
    <property type="match status" value="1"/>
</dbReference>
<keyword evidence="5 7" id="KW-1133">Transmembrane helix</keyword>
<evidence type="ECO:0000256" key="5">
    <source>
        <dbReference type="ARBA" id="ARBA00022989"/>
    </source>
</evidence>
<comment type="similarity">
    <text evidence="7">Belongs to the binding-protein-dependent transport system permease family.</text>
</comment>
<evidence type="ECO:0000256" key="6">
    <source>
        <dbReference type="ARBA" id="ARBA00023136"/>
    </source>
</evidence>
<keyword evidence="2 7" id="KW-0813">Transport</keyword>
<dbReference type="PROSITE" id="PS50928">
    <property type="entry name" value="ABC_TM1"/>
    <property type="match status" value="1"/>
</dbReference>
<evidence type="ECO:0000256" key="2">
    <source>
        <dbReference type="ARBA" id="ARBA00022448"/>
    </source>
</evidence>
<dbReference type="Proteomes" id="UP000198504">
    <property type="component" value="Unassembled WGS sequence"/>
</dbReference>
<evidence type="ECO:0000256" key="7">
    <source>
        <dbReference type="RuleBase" id="RU363032"/>
    </source>
</evidence>
<dbReference type="AlphaFoldDB" id="A0A1H9MBL5"/>
<evidence type="ECO:0000256" key="4">
    <source>
        <dbReference type="ARBA" id="ARBA00022692"/>
    </source>
</evidence>
<protein>
    <submittedName>
        <fullName evidence="9">Peptide/nickel transport system permease protein</fullName>
    </submittedName>
</protein>
<accession>A0A1H9MBL5</accession>
<organism evidence="9 10">
    <name type="scientific">Microlunatus flavus</name>
    <dbReference type="NCBI Taxonomy" id="1036181"/>
    <lineage>
        <taxon>Bacteria</taxon>
        <taxon>Bacillati</taxon>
        <taxon>Actinomycetota</taxon>
        <taxon>Actinomycetes</taxon>
        <taxon>Propionibacteriales</taxon>
        <taxon>Propionibacteriaceae</taxon>
        <taxon>Microlunatus</taxon>
    </lineage>
</organism>
<dbReference type="EMBL" id="FOFA01000010">
    <property type="protein sequence ID" value="SER20991.1"/>
    <property type="molecule type" value="Genomic_DNA"/>
</dbReference>
<feature type="domain" description="ABC transmembrane type-1" evidence="8">
    <location>
        <begin position="105"/>
        <end position="293"/>
    </location>
</feature>
<dbReference type="RefSeq" id="WP_232506513.1">
    <property type="nucleotide sequence ID" value="NZ_FOFA01000010.1"/>
</dbReference>
<proteinExistence type="inferred from homology"/>
<evidence type="ECO:0000313" key="10">
    <source>
        <dbReference type="Proteomes" id="UP000198504"/>
    </source>
</evidence>
<evidence type="ECO:0000256" key="1">
    <source>
        <dbReference type="ARBA" id="ARBA00004651"/>
    </source>
</evidence>
<comment type="subcellular location">
    <subcellularLocation>
        <location evidence="1 7">Cell membrane</location>
        <topology evidence="1 7">Multi-pass membrane protein</topology>
    </subcellularLocation>
</comment>
<evidence type="ECO:0000259" key="8">
    <source>
        <dbReference type="PROSITE" id="PS50928"/>
    </source>
</evidence>
<evidence type="ECO:0000313" key="9">
    <source>
        <dbReference type="EMBL" id="SER20991.1"/>
    </source>
</evidence>
<evidence type="ECO:0000256" key="3">
    <source>
        <dbReference type="ARBA" id="ARBA00022475"/>
    </source>
</evidence>
<gene>
    <name evidence="9" type="ORF">SAMN05421756_11043</name>
</gene>
<keyword evidence="3" id="KW-1003">Cell membrane</keyword>
<dbReference type="InterPro" id="IPR000515">
    <property type="entry name" value="MetI-like"/>
</dbReference>
<feature type="transmembrane region" description="Helical" evidence="7">
    <location>
        <begin position="267"/>
        <end position="292"/>
    </location>
</feature>
<sequence length="307" mass="31876">MAIQVVPAEALGASSTPGEGAGGGDDLGSGRGRALRSLLRNPLGLVGAGLLLVVVLVALLAPLIAPYPPTQVHFDTPFQRLGTKGFWLGTDDLGRDLMSRVFYGTRASLEVGVLSVALAVVVGVPLGLVSGWWRLLDTFVSRLTDLLLAFPFLILAVGLAAVRGPSLTNAALALGIAQVPTMIRVVRAETLRWRGADFVTSARAMDAGSGWILGRHILPNAASAVIVQATVIMPVAIIGEATLSFLGLGIRPPAPSLGIMLSDAQQYIFRAPAAAVIPGVTIAVICLGFNFFGDALRDALDPTTSSR</sequence>
<feature type="transmembrane region" description="Helical" evidence="7">
    <location>
        <begin position="43"/>
        <end position="65"/>
    </location>
</feature>
<dbReference type="InterPro" id="IPR050366">
    <property type="entry name" value="BP-dependent_transpt_permease"/>
</dbReference>
<dbReference type="STRING" id="1036181.SAMN05421756_11043"/>
<name>A0A1H9MBL5_9ACTN</name>
<reference evidence="10" key="1">
    <citation type="submission" date="2016-10" db="EMBL/GenBank/DDBJ databases">
        <authorList>
            <person name="Varghese N."/>
            <person name="Submissions S."/>
        </authorList>
    </citation>
    <scope>NUCLEOTIDE SEQUENCE [LARGE SCALE GENOMIC DNA]</scope>
    <source>
        <strain evidence="10">CGMCC 4.6856</strain>
    </source>
</reference>
<keyword evidence="6 7" id="KW-0472">Membrane</keyword>
<dbReference type="Pfam" id="PF12911">
    <property type="entry name" value="OppC_N"/>
    <property type="match status" value="1"/>
</dbReference>
<feature type="transmembrane region" description="Helical" evidence="7">
    <location>
        <begin position="221"/>
        <end position="246"/>
    </location>
</feature>
<dbReference type="SUPFAM" id="SSF161098">
    <property type="entry name" value="MetI-like"/>
    <property type="match status" value="1"/>
</dbReference>
<keyword evidence="4 7" id="KW-0812">Transmembrane</keyword>
<dbReference type="PANTHER" id="PTHR43386">
    <property type="entry name" value="OLIGOPEPTIDE TRANSPORT SYSTEM PERMEASE PROTEIN APPC"/>
    <property type="match status" value="1"/>
</dbReference>
<keyword evidence="10" id="KW-1185">Reference proteome</keyword>
<dbReference type="InterPro" id="IPR035906">
    <property type="entry name" value="MetI-like_sf"/>
</dbReference>